<dbReference type="EMBL" id="LCMG01000034">
    <property type="protein sequence ID" value="KKU30814.1"/>
    <property type="molecule type" value="Genomic_DNA"/>
</dbReference>
<evidence type="ECO:0000313" key="3">
    <source>
        <dbReference type="Proteomes" id="UP000034705"/>
    </source>
</evidence>
<dbReference type="Proteomes" id="UP000034705">
    <property type="component" value="Unassembled WGS sequence"/>
</dbReference>
<evidence type="ECO:0000313" key="2">
    <source>
        <dbReference type="EMBL" id="KKU30814.1"/>
    </source>
</evidence>
<name>A0A0G1PDE4_9BACT</name>
<reference evidence="2 3" key="1">
    <citation type="journal article" date="2015" name="Nature">
        <title>rRNA introns, odd ribosomes, and small enigmatic genomes across a large radiation of phyla.</title>
        <authorList>
            <person name="Brown C.T."/>
            <person name="Hug L.A."/>
            <person name="Thomas B.C."/>
            <person name="Sharon I."/>
            <person name="Castelle C.J."/>
            <person name="Singh A."/>
            <person name="Wilkins M.J."/>
            <person name="Williams K.H."/>
            <person name="Banfield J.F."/>
        </authorList>
    </citation>
    <scope>NUCLEOTIDE SEQUENCE [LARGE SCALE GENOMIC DNA]</scope>
</reference>
<protein>
    <submittedName>
        <fullName evidence="2">Uncharacterized protein</fullName>
    </submittedName>
</protein>
<organism evidence="2 3">
    <name type="scientific">Candidatus Uhrbacteria bacterium GW2011_GWF2_46_218</name>
    <dbReference type="NCBI Taxonomy" id="1619001"/>
    <lineage>
        <taxon>Bacteria</taxon>
        <taxon>Candidatus Uhriibacteriota</taxon>
    </lineage>
</organism>
<accession>A0A0G1PDE4</accession>
<proteinExistence type="predicted"/>
<keyword evidence="1" id="KW-0812">Transmembrane</keyword>
<keyword evidence="1" id="KW-0472">Membrane</keyword>
<feature type="transmembrane region" description="Helical" evidence="1">
    <location>
        <begin position="53"/>
        <end position="72"/>
    </location>
</feature>
<dbReference type="AlphaFoldDB" id="A0A0G1PDE4"/>
<sequence length="76" mass="9556">MKDFVNPLYNRGTIWKSYRLINKGRWHISWNSLLRYDNLKFSTPKPWLWFLRFYNPKNCLWCTLLGFTFIWYKRTT</sequence>
<gene>
    <name evidence="2" type="ORF">UX45_C0034G0007</name>
</gene>
<evidence type="ECO:0000256" key="1">
    <source>
        <dbReference type="SAM" id="Phobius"/>
    </source>
</evidence>
<comment type="caution">
    <text evidence="2">The sequence shown here is derived from an EMBL/GenBank/DDBJ whole genome shotgun (WGS) entry which is preliminary data.</text>
</comment>
<keyword evidence="1" id="KW-1133">Transmembrane helix</keyword>